<dbReference type="PIRSF" id="PIRSF001359">
    <property type="entry name" value="F_bP_aldolase_II"/>
    <property type="match status" value="1"/>
</dbReference>
<dbReference type="EMBL" id="BMIA01000002">
    <property type="protein sequence ID" value="GGH34498.1"/>
    <property type="molecule type" value="Genomic_DNA"/>
</dbReference>
<organism evidence="1 2">
    <name type="scientific">Dyadobacter endophyticus</name>
    <dbReference type="NCBI Taxonomy" id="1749036"/>
    <lineage>
        <taxon>Bacteria</taxon>
        <taxon>Pseudomonadati</taxon>
        <taxon>Bacteroidota</taxon>
        <taxon>Cytophagia</taxon>
        <taxon>Cytophagales</taxon>
        <taxon>Spirosomataceae</taxon>
        <taxon>Dyadobacter</taxon>
    </lineage>
</organism>
<protein>
    <submittedName>
        <fullName evidence="1">Fructose-1,6-bisphosphate aldolase, class II</fullName>
    </submittedName>
</protein>
<accession>A0ABQ1YQ46</accession>
<dbReference type="Pfam" id="PF01116">
    <property type="entry name" value="F_bP_aldolase"/>
    <property type="match status" value="1"/>
</dbReference>
<gene>
    <name evidence="1" type="ORF">GCM10007423_25420</name>
</gene>
<dbReference type="InterPro" id="IPR013785">
    <property type="entry name" value="Aldolase_TIM"/>
</dbReference>
<dbReference type="InterPro" id="IPR050246">
    <property type="entry name" value="Class_II_FBP_aldolase"/>
</dbReference>
<name>A0ABQ1YQ46_9BACT</name>
<keyword evidence="2" id="KW-1185">Reference proteome</keyword>
<dbReference type="PANTHER" id="PTHR30304">
    <property type="entry name" value="D-TAGATOSE-1,6-BISPHOSPHATE ALDOLASE"/>
    <property type="match status" value="1"/>
</dbReference>
<dbReference type="CDD" id="cd00947">
    <property type="entry name" value="TBP_aldolase_IIB"/>
    <property type="match status" value="1"/>
</dbReference>
<dbReference type="Proteomes" id="UP000600214">
    <property type="component" value="Unassembled WGS sequence"/>
</dbReference>
<dbReference type="InterPro" id="IPR000771">
    <property type="entry name" value="FBA_II"/>
</dbReference>
<dbReference type="NCBIfam" id="TIGR00167">
    <property type="entry name" value="cbbA"/>
    <property type="match status" value="1"/>
</dbReference>
<reference evidence="2" key="1">
    <citation type="journal article" date="2019" name="Int. J. Syst. Evol. Microbiol.">
        <title>The Global Catalogue of Microorganisms (GCM) 10K type strain sequencing project: providing services to taxonomists for standard genome sequencing and annotation.</title>
        <authorList>
            <consortium name="The Broad Institute Genomics Platform"/>
            <consortium name="The Broad Institute Genome Sequencing Center for Infectious Disease"/>
            <person name="Wu L."/>
            <person name="Ma J."/>
        </authorList>
    </citation>
    <scope>NUCLEOTIDE SEQUENCE [LARGE SCALE GENOMIC DNA]</scope>
    <source>
        <strain evidence="2">CGMCC 1.15288</strain>
    </source>
</reference>
<dbReference type="PANTHER" id="PTHR30304:SF0">
    <property type="entry name" value="D-TAGATOSE-1,6-BISPHOSPHATE ALDOLASE SUBUNIT GATY-RELATED"/>
    <property type="match status" value="1"/>
</dbReference>
<dbReference type="Gene3D" id="3.20.20.70">
    <property type="entry name" value="Aldolase class I"/>
    <property type="match status" value="1"/>
</dbReference>
<comment type="caution">
    <text evidence="1">The sequence shown here is derived from an EMBL/GenBank/DDBJ whole genome shotgun (WGS) entry which is preliminary data.</text>
</comment>
<sequence>MLLTTRQLFDKCYGRYAIPAVNVFFMEEIHGLFAAAQEADAPFIVQTTPFARDYANADMLLSMIGAAARIYPRVTYAIHMDHGYEEHIFDAIGKGGYTSVMIDASHDSFEKNVARTKAVVTAAHAKGMSVEAELGVLAGVEDDLTVDAAHSFYTNPQQVEDFVKATDCDSLAIAVGTSHGAYKFSGGQGLQFHILEEIQQRLPGFPLVLHGGSNVVPEVIERINAAGGQLKTDAKGVQEEEVKRAIPLGICKINIATDTRLLWTMVNREFFRDRPDEFAPTTPGKIFMEEYKKFMLKKFELFGCTGKAIDFSTLSADSVSNSK</sequence>
<evidence type="ECO:0000313" key="1">
    <source>
        <dbReference type="EMBL" id="GGH34498.1"/>
    </source>
</evidence>
<dbReference type="SUPFAM" id="SSF51569">
    <property type="entry name" value="Aldolase"/>
    <property type="match status" value="1"/>
</dbReference>
<evidence type="ECO:0000313" key="2">
    <source>
        <dbReference type="Proteomes" id="UP000600214"/>
    </source>
</evidence>
<proteinExistence type="predicted"/>
<dbReference type="RefSeq" id="WP_188932609.1">
    <property type="nucleotide sequence ID" value="NZ_BMIA01000002.1"/>
</dbReference>